<gene>
    <name evidence="1" type="ORF">PHMEG_0005070</name>
</gene>
<dbReference type="EMBL" id="NBNE01000316">
    <property type="protein sequence ID" value="OWZ20510.1"/>
    <property type="molecule type" value="Genomic_DNA"/>
</dbReference>
<proteinExistence type="predicted"/>
<accession>A0A225WUC9</accession>
<dbReference type="OrthoDB" id="125380at2759"/>
<comment type="caution">
    <text evidence="1">The sequence shown here is derived from an EMBL/GenBank/DDBJ whole genome shotgun (WGS) entry which is preliminary data.</text>
</comment>
<keyword evidence="2" id="KW-1185">Reference proteome</keyword>
<name>A0A225WUC9_9STRA</name>
<evidence type="ECO:0000313" key="2">
    <source>
        <dbReference type="Proteomes" id="UP000198211"/>
    </source>
</evidence>
<protein>
    <submittedName>
        <fullName evidence="1">Uncharacterized protein</fullName>
    </submittedName>
</protein>
<sequence length="250" mass="28945">MSRHALSKKHVSRKRIQLLTRGRIVRENSLETQQHPGQKKYGFAPGLFRVIQDLRDEIKMLEMQHIRVSAAIPAADGAWVTVMGYFRVVRHRLPLSLDLLQFVSRTMAANVLYNSEYGIEAMIRSWYFLQWFGDVKEELEHLSKTAEHSMVATTRISVTITKQTLVNVFPHLLRDDDVALRNKLLGQRITMRGSTCFEWGDANERVTSVIAQSDMLTPMLHLLDNWEDVSWVFERAVISPDFQWRSMCTA</sequence>
<reference evidence="2" key="1">
    <citation type="submission" date="2017-03" db="EMBL/GenBank/DDBJ databases">
        <title>Phytopthora megakarya and P. palmivora, two closely related causual agents of cacao black pod achieved similar genome size and gene model numbers by different mechanisms.</title>
        <authorList>
            <person name="Ali S."/>
            <person name="Shao J."/>
            <person name="Larry D.J."/>
            <person name="Kronmiller B."/>
            <person name="Shen D."/>
            <person name="Strem M.D."/>
            <person name="Melnick R.L."/>
            <person name="Guiltinan M.J."/>
            <person name="Tyler B.M."/>
            <person name="Meinhardt L.W."/>
            <person name="Bailey B.A."/>
        </authorList>
    </citation>
    <scope>NUCLEOTIDE SEQUENCE [LARGE SCALE GENOMIC DNA]</scope>
    <source>
        <strain evidence="2">zdho120</strain>
    </source>
</reference>
<evidence type="ECO:0000313" key="1">
    <source>
        <dbReference type="EMBL" id="OWZ20510.1"/>
    </source>
</evidence>
<dbReference type="Proteomes" id="UP000198211">
    <property type="component" value="Unassembled WGS sequence"/>
</dbReference>
<organism evidence="1 2">
    <name type="scientific">Phytophthora megakarya</name>
    <dbReference type="NCBI Taxonomy" id="4795"/>
    <lineage>
        <taxon>Eukaryota</taxon>
        <taxon>Sar</taxon>
        <taxon>Stramenopiles</taxon>
        <taxon>Oomycota</taxon>
        <taxon>Peronosporomycetes</taxon>
        <taxon>Peronosporales</taxon>
        <taxon>Peronosporaceae</taxon>
        <taxon>Phytophthora</taxon>
    </lineage>
</organism>
<dbReference type="AlphaFoldDB" id="A0A225WUC9"/>